<reference evidence="1 2" key="1">
    <citation type="submission" date="2020-08" db="EMBL/GenBank/DDBJ databases">
        <title>Genomic Encyclopedia of Type Strains, Phase IV (KMG-IV): sequencing the most valuable type-strain genomes for metagenomic binning, comparative biology and taxonomic classification.</title>
        <authorList>
            <person name="Goeker M."/>
        </authorList>
    </citation>
    <scope>NUCLEOTIDE SEQUENCE [LARGE SCALE GENOMIC DNA]</scope>
    <source>
        <strain evidence="1 2">DSM 106739</strain>
    </source>
</reference>
<dbReference type="Proteomes" id="UP000561045">
    <property type="component" value="Unassembled WGS sequence"/>
</dbReference>
<name>A0A840BES0_9RHOO</name>
<accession>A0A840BES0</accession>
<comment type="caution">
    <text evidence="1">The sequence shown here is derived from an EMBL/GenBank/DDBJ whole genome shotgun (WGS) entry which is preliminary data.</text>
</comment>
<evidence type="ECO:0000313" key="2">
    <source>
        <dbReference type="Proteomes" id="UP000561045"/>
    </source>
</evidence>
<protein>
    <submittedName>
        <fullName evidence="1">Uncharacterized protein</fullName>
    </submittedName>
</protein>
<gene>
    <name evidence="1" type="ORF">GGR36_000491</name>
</gene>
<sequence length="110" mass="11566">MSSTPGAAPGVLFCFGAADLQDSGASSEFVGRRGPYCHAPLQHCVGSLLLGACALSSGTASGVCLAAPNVLEAASGEFHRDLEKVLVFVAHCQLLEWFYCASRRDRSVKY</sequence>
<evidence type="ECO:0000313" key="1">
    <source>
        <dbReference type="EMBL" id="MBB4011183.1"/>
    </source>
</evidence>
<proteinExistence type="predicted"/>
<dbReference type="AlphaFoldDB" id="A0A840BES0"/>
<keyword evidence="2" id="KW-1185">Reference proteome</keyword>
<dbReference type="EMBL" id="JACIET010000001">
    <property type="protein sequence ID" value="MBB4011183.1"/>
    <property type="molecule type" value="Genomic_DNA"/>
</dbReference>
<dbReference type="RefSeq" id="WP_183631520.1">
    <property type="nucleotide sequence ID" value="NZ_BAABLE010000011.1"/>
</dbReference>
<organism evidence="1 2">
    <name type="scientific">Niveibacterium umoris</name>
    <dbReference type="NCBI Taxonomy" id="1193620"/>
    <lineage>
        <taxon>Bacteria</taxon>
        <taxon>Pseudomonadati</taxon>
        <taxon>Pseudomonadota</taxon>
        <taxon>Betaproteobacteria</taxon>
        <taxon>Rhodocyclales</taxon>
        <taxon>Rhodocyclaceae</taxon>
        <taxon>Niveibacterium</taxon>
    </lineage>
</organism>